<dbReference type="Proteomes" id="UP001230908">
    <property type="component" value="Unassembled WGS sequence"/>
</dbReference>
<dbReference type="SUPFAM" id="SSF48179">
    <property type="entry name" value="6-phosphogluconate dehydrogenase C-terminal domain-like"/>
    <property type="match status" value="1"/>
</dbReference>
<feature type="domain" description="Ketopantoate reductase N-terminal" evidence="5">
    <location>
        <begin position="8"/>
        <end position="144"/>
    </location>
</feature>
<dbReference type="InterPro" id="IPR013752">
    <property type="entry name" value="KPA_reductase"/>
</dbReference>
<dbReference type="NCBIfam" id="TIGR00745">
    <property type="entry name" value="apbA_panE"/>
    <property type="match status" value="1"/>
</dbReference>
<dbReference type="Pfam" id="PF02558">
    <property type="entry name" value="ApbA"/>
    <property type="match status" value="1"/>
</dbReference>
<evidence type="ECO:0000256" key="3">
    <source>
        <dbReference type="ARBA" id="ARBA00023002"/>
    </source>
</evidence>
<name>A0ABU0ZC25_9ACTN</name>
<dbReference type="PANTHER" id="PTHR21708">
    <property type="entry name" value="PROBABLE 2-DEHYDROPANTOATE 2-REDUCTASE"/>
    <property type="match status" value="1"/>
</dbReference>
<dbReference type="InterPro" id="IPR036291">
    <property type="entry name" value="NAD(P)-bd_dom_sf"/>
</dbReference>
<evidence type="ECO:0000313" key="7">
    <source>
        <dbReference type="EMBL" id="MDQ7903984.1"/>
    </source>
</evidence>
<proteinExistence type="inferred from homology"/>
<evidence type="ECO:0000256" key="2">
    <source>
        <dbReference type="ARBA" id="ARBA00022857"/>
    </source>
</evidence>
<dbReference type="InterPro" id="IPR051402">
    <property type="entry name" value="KPR-Related"/>
</dbReference>
<accession>A0ABU0ZC25</accession>
<keyword evidence="2 4" id="KW-0521">NADP</keyword>
<comment type="caution">
    <text evidence="7">The sequence shown here is derived from an EMBL/GenBank/DDBJ whole genome shotgun (WGS) entry which is preliminary data.</text>
</comment>
<keyword evidence="4" id="KW-0566">Pantothenate biosynthesis</keyword>
<dbReference type="Gene3D" id="3.40.50.720">
    <property type="entry name" value="NAD(P)-binding Rossmann-like Domain"/>
    <property type="match status" value="1"/>
</dbReference>
<evidence type="ECO:0000256" key="1">
    <source>
        <dbReference type="ARBA" id="ARBA00007870"/>
    </source>
</evidence>
<comment type="catalytic activity">
    <reaction evidence="4">
        <text>(R)-pantoate + NADP(+) = 2-dehydropantoate + NADPH + H(+)</text>
        <dbReference type="Rhea" id="RHEA:16233"/>
        <dbReference type="ChEBI" id="CHEBI:11561"/>
        <dbReference type="ChEBI" id="CHEBI:15378"/>
        <dbReference type="ChEBI" id="CHEBI:15980"/>
        <dbReference type="ChEBI" id="CHEBI:57783"/>
        <dbReference type="ChEBI" id="CHEBI:58349"/>
        <dbReference type="EC" id="1.1.1.169"/>
    </reaction>
</comment>
<dbReference type="Gene3D" id="1.10.1040.10">
    <property type="entry name" value="N-(1-d-carboxylethyl)-l-norvaline Dehydrogenase, domain 2"/>
    <property type="match status" value="1"/>
</dbReference>
<comment type="similarity">
    <text evidence="1 4">Belongs to the ketopantoate reductase family.</text>
</comment>
<comment type="function">
    <text evidence="4">Catalyzes the NADPH-dependent reduction of ketopantoate into pantoic acid.</text>
</comment>
<protein>
    <recommendedName>
        <fullName evidence="4">2-dehydropantoate 2-reductase</fullName>
        <ecNumber evidence="4">1.1.1.169</ecNumber>
    </recommendedName>
    <alternativeName>
        <fullName evidence="4">Ketopantoate reductase</fullName>
    </alternativeName>
</protein>
<dbReference type="EMBL" id="JAVHUY010000004">
    <property type="protein sequence ID" value="MDQ7903984.1"/>
    <property type="molecule type" value="Genomic_DNA"/>
</dbReference>
<dbReference type="SUPFAM" id="SSF51735">
    <property type="entry name" value="NAD(P)-binding Rossmann-fold domains"/>
    <property type="match status" value="1"/>
</dbReference>
<dbReference type="GO" id="GO:0008677">
    <property type="term" value="F:2-dehydropantoate 2-reductase activity"/>
    <property type="evidence" value="ECO:0007669"/>
    <property type="project" value="UniProtKB-EC"/>
</dbReference>
<reference evidence="7 8" key="1">
    <citation type="submission" date="2023-08" db="EMBL/GenBank/DDBJ databases">
        <title>Phytohabitans sansha sp. nov., isolated from marine sediment.</title>
        <authorList>
            <person name="Zhao Y."/>
            <person name="Yi K."/>
        </authorList>
    </citation>
    <scope>NUCLEOTIDE SEQUENCE [LARGE SCALE GENOMIC DNA]</scope>
    <source>
        <strain evidence="7 8">ZYX-F-186</strain>
    </source>
</reference>
<dbReference type="InterPro" id="IPR013332">
    <property type="entry name" value="KPR_N"/>
</dbReference>
<dbReference type="InterPro" id="IPR008927">
    <property type="entry name" value="6-PGluconate_DH-like_C_sf"/>
</dbReference>
<gene>
    <name evidence="7" type="ORF">RB614_05540</name>
</gene>
<feature type="domain" description="Ketopantoate reductase C-terminal" evidence="6">
    <location>
        <begin position="184"/>
        <end position="298"/>
    </location>
</feature>
<dbReference type="PANTHER" id="PTHR21708:SF26">
    <property type="entry name" value="2-DEHYDROPANTOATE 2-REDUCTASE"/>
    <property type="match status" value="1"/>
</dbReference>
<dbReference type="EC" id="1.1.1.169" evidence="4"/>
<dbReference type="InterPro" id="IPR003710">
    <property type="entry name" value="ApbA"/>
</dbReference>
<dbReference type="RefSeq" id="WP_308711259.1">
    <property type="nucleotide sequence ID" value="NZ_JAVHUY010000004.1"/>
</dbReference>
<keyword evidence="8" id="KW-1185">Reference proteome</keyword>
<dbReference type="InterPro" id="IPR013328">
    <property type="entry name" value="6PGD_dom2"/>
</dbReference>
<evidence type="ECO:0000259" key="5">
    <source>
        <dbReference type="Pfam" id="PF02558"/>
    </source>
</evidence>
<evidence type="ECO:0000313" key="8">
    <source>
        <dbReference type="Proteomes" id="UP001230908"/>
    </source>
</evidence>
<dbReference type="Pfam" id="PF08546">
    <property type="entry name" value="ApbA_C"/>
    <property type="match status" value="1"/>
</dbReference>
<comment type="pathway">
    <text evidence="4">Cofactor biosynthesis; (R)-pantothenate biosynthesis; (R)-pantoate from 3-methyl-2-oxobutanoate: step 2/2.</text>
</comment>
<sequence>MTDSPWSVAVVGPGGVGGLVGAVLTRAGHPVVYVARPRTAAALTAGGLHVASAQYGDFHVPATAVPRLAAPVDLCVVATKATALDAALDGVPAEALGAGLVLPLLNGVDHMAALRERFPAAQVLAGAIRVESTRTAPGRIAHASPFCVVEVAGDRTPRTRLDTLAAQLRAAGIDASVRDGEAAVLWDKLAFLAPLALLTTAYGATAGEVRERHRAELEAVVGEVVSAARASGATVDTQAVLGFFDRVPAGMRSSMQRDVEAGRMPEVDAIGGAVLRAAAGHGVDAPATGRLLESCRQKADQVAAT</sequence>
<keyword evidence="3 4" id="KW-0560">Oxidoreductase</keyword>
<evidence type="ECO:0000256" key="4">
    <source>
        <dbReference type="RuleBase" id="RU362068"/>
    </source>
</evidence>
<evidence type="ECO:0000259" key="6">
    <source>
        <dbReference type="Pfam" id="PF08546"/>
    </source>
</evidence>
<organism evidence="7 8">
    <name type="scientific">Phytohabitans maris</name>
    <dbReference type="NCBI Taxonomy" id="3071409"/>
    <lineage>
        <taxon>Bacteria</taxon>
        <taxon>Bacillati</taxon>
        <taxon>Actinomycetota</taxon>
        <taxon>Actinomycetes</taxon>
        <taxon>Micromonosporales</taxon>
        <taxon>Micromonosporaceae</taxon>
    </lineage>
</organism>